<dbReference type="GO" id="GO:0005886">
    <property type="term" value="C:plasma membrane"/>
    <property type="evidence" value="ECO:0007669"/>
    <property type="project" value="UniProtKB-SubCell"/>
</dbReference>
<evidence type="ECO:0000256" key="3">
    <source>
        <dbReference type="ARBA" id="ARBA00022692"/>
    </source>
</evidence>
<dbReference type="InterPro" id="IPR008250">
    <property type="entry name" value="ATPase_P-typ_transduc_dom_A_sf"/>
</dbReference>
<dbReference type="Gene3D" id="3.40.1110.10">
    <property type="entry name" value="Calcium-transporting ATPase, cytoplasmic domain N"/>
    <property type="match status" value="1"/>
</dbReference>
<dbReference type="PANTHER" id="PTHR48085:SF5">
    <property type="entry name" value="CADMIUM_ZINC-TRANSPORTING ATPASE HMA4-RELATED"/>
    <property type="match status" value="1"/>
</dbReference>
<evidence type="ECO:0000256" key="2">
    <source>
        <dbReference type="ARBA" id="ARBA00006024"/>
    </source>
</evidence>
<feature type="transmembrane region" description="Helical" evidence="8">
    <location>
        <begin position="85"/>
        <end position="103"/>
    </location>
</feature>
<dbReference type="Proteomes" id="UP000249645">
    <property type="component" value="Unassembled WGS sequence"/>
</dbReference>
<dbReference type="Pfam" id="PF00122">
    <property type="entry name" value="E1-E2_ATPase"/>
    <property type="match status" value="1"/>
</dbReference>
<proteinExistence type="inferred from homology"/>
<evidence type="ECO:0000256" key="6">
    <source>
        <dbReference type="ARBA" id="ARBA00039097"/>
    </source>
</evidence>
<keyword evidence="4 8" id="KW-1133">Transmembrane helix</keyword>
<dbReference type="GO" id="GO:0005524">
    <property type="term" value="F:ATP binding"/>
    <property type="evidence" value="ECO:0007669"/>
    <property type="project" value="UniProtKB-UniRule"/>
</dbReference>
<dbReference type="InterPro" id="IPR023299">
    <property type="entry name" value="ATPase_P-typ_cyto_dom_N"/>
</dbReference>
<dbReference type="SUPFAM" id="SSF81653">
    <property type="entry name" value="Calcium ATPase, transduction domain A"/>
    <property type="match status" value="1"/>
</dbReference>
<feature type="transmembrane region" description="Helical" evidence="8">
    <location>
        <begin position="115"/>
        <end position="139"/>
    </location>
</feature>
<dbReference type="InterPro" id="IPR051014">
    <property type="entry name" value="Cation_Transport_ATPase_IB"/>
</dbReference>
<evidence type="ECO:0000256" key="8">
    <source>
        <dbReference type="RuleBase" id="RU362081"/>
    </source>
</evidence>
<dbReference type="InterPro" id="IPR027256">
    <property type="entry name" value="P-typ_ATPase_IB"/>
</dbReference>
<dbReference type="InterPro" id="IPR023298">
    <property type="entry name" value="ATPase_P-typ_TM_dom_sf"/>
</dbReference>
<dbReference type="NCBIfam" id="TIGR01494">
    <property type="entry name" value="ATPase_P-type"/>
    <property type="match status" value="1"/>
</dbReference>
<name>A0A2W5GBK2_9SPHI</name>
<organism evidence="10 11">
    <name type="scientific">Pseudopedobacter saltans</name>
    <dbReference type="NCBI Taxonomy" id="151895"/>
    <lineage>
        <taxon>Bacteria</taxon>
        <taxon>Pseudomonadati</taxon>
        <taxon>Bacteroidota</taxon>
        <taxon>Sphingobacteriia</taxon>
        <taxon>Sphingobacteriales</taxon>
        <taxon>Sphingobacteriaceae</taxon>
        <taxon>Pseudopedobacter</taxon>
    </lineage>
</organism>
<reference evidence="10 11" key="1">
    <citation type="submission" date="2017-11" db="EMBL/GenBank/DDBJ databases">
        <title>Infants hospitalized years apart are colonized by the same room-sourced microbial strains.</title>
        <authorList>
            <person name="Brooks B."/>
            <person name="Olm M.R."/>
            <person name="Firek B.A."/>
            <person name="Baker R."/>
            <person name="Thomas B.C."/>
            <person name="Morowitz M.J."/>
            <person name="Banfield J.F."/>
        </authorList>
    </citation>
    <scope>NUCLEOTIDE SEQUENCE [LARGE SCALE GENOMIC DNA]</scope>
    <source>
        <strain evidence="10">S2_009_000_R2_76</strain>
    </source>
</reference>
<dbReference type="NCBIfam" id="TIGR01525">
    <property type="entry name" value="ATPase-IB_hvy"/>
    <property type="match status" value="1"/>
</dbReference>
<dbReference type="InterPro" id="IPR001757">
    <property type="entry name" value="P_typ_ATPase"/>
</dbReference>
<dbReference type="GO" id="GO:0016463">
    <property type="term" value="F:P-type zinc transporter activity"/>
    <property type="evidence" value="ECO:0007669"/>
    <property type="project" value="UniProtKB-EC"/>
</dbReference>
<dbReference type="SUPFAM" id="SSF56784">
    <property type="entry name" value="HAD-like"/>
    <property type="match status" value="1"/>
</dbReference>
<dbReference type="GO" id="GO:0016887">
    <property type="term" value="F:ATP hydrolysis activity"/>
    <property type="evidence" value="ECO:0007669"/>
    <property type="project" value="InterPro"/>
</dbReference>
<dbReference type="EMBL" id="QFOI01000400">
    <property type="protein sequence ID" value="PZP42926.1"/>
    <property type="molecule type" value="Genomic_DNA"/>
</dbReference>
<evidence type="ECO:0000256" key="4">
    <source>
        <dbReference type="ARBA" id="ARBA00022989"/>
    </source>
</evidence>
<dbReference type="EC" id="7.2.2.12" evidence="6"/>
<dbReference type="InterPro" id="IPR036412">
    <property type="entry name" value="HAD-like_sf"/>
</dbReference>
<comment type="catalytic activity">
    <reaction evidence="7">
        <text>Zn(2+)(in) + ATP + H2O = Zn(2+)(out) + ADP + phosphate + H(+)</text>
        <dbReference type="Rhea" id="RHEA:20621"/>
        <dbReference type="ChEBI" id="CHEBI:15377"/>
        <dbReference type="ChEBI" id="CHEBI:15378"/>
        <dbReference type="ChEBI" id="CHEBI:29105"/>
        <dbReference type="ChEBI" id="CHEBI:30616"/>
        <dbReference type="ChEBI" id="CHEBI:43474"/>
        <dbReference type="ChEBI" id="CHEBI:456216"/>
        <dbReference type="EC" id="7.2.2.12"/>
    </reaction>
</comment>
<dbReference type="GO" id="GO:0046872">
    <property type="term" value="F:metal ion binding"/>
    <property type="evidence" value="ECO:0007669"/>
    <property type="project" value="UniProtKB-KW"/>
</dbReference>
<keyword evidence="8" id="KW-1003">Cell membrane</keyword>
<dbReference type="Gene3D" id="3.40.50.1000">
    <property type="entry name" value="HAD superfamily/HAD-like"/>
    <property type="match status" value="1"/>
</dbReference>
<feature type="non-terminal residue" evidence="10">
    <location>
        <position position="1"/>
    </location>
</feature>
<evidence type="ECO:0000256" key="7">
    <source>
        <dbReference type="ARBA" id="ARBA00047308"/>
    </source>
</evidence>
<keyword evidence="3 8" id="KW-0812">Transmembrane</keyword>
<dbReference type="AlphaFoldDB" id="A0A2W5GBK2"/>
<evidence type="ECO:0000256" key="1">
    <source>
        <dbReference type="ARBA" id="ARBA00004370"/>
    </source>
</evidence>
<evidence type="ECO:0000256" key="5">
    <source>
        <dbReference type="ARBA" id="ARBA00023136"/>
    </source>
</evidence>
<comment type="subcellular location">
    <subcellularLocation>
        <location evidence="8">Cell membrane</location>
    </subcellularLocation>
    <subcellularLocation>
        <location evidence="1">Membrane</location>
    </subcellularLocation>
</comment>
<dbReference type="SUPFAM" id="SSF81665">
    <property type="entry name" value="Calcium ATPase, transmembrane domain M"/>
    <property type="match status" value="1"/>
</dbReference>
<keyword evidence="5 8" id="KW-0472">Membrane</keyword>
<comment type="caution">
    <text evidence="10">The sequence shown here is derived from an EMBL/GenBank/DDBJ whole genome shotgun (WGS) entry which is preliminary data.</text>
</comment>
<feature type="domain" description="P-type ATPase A" evidence="9">
    <location>
        <begin position="1"/>
        <end position="64"/>
    </location>
</feature>
<keyword evidence="8" id="KW-0067">ATP-binding</keyword>
<sequence>PMDGKIVLGASAIDEAAITGEPIPKEKNVGDAVFAGTLNQQGYLEIKTTKLSADTTFSKIIQLAFQANANKSERQKFIQKFAKKYTPTILVLALVLFLVYNFILHKGFTESMNMAISLLVIACPCALVISTPVSIYAAIGNASSRGAIIKGGKFLEALAEVDTIALDKTRTITYGKPIVSDMFMLNGTSQEELLACTAGAEVFSEHPVAQAIVDATKKAGYEPHAAHKYKSVIGKGATAECLVCKDETIKAGNLNYIGESEKIGDEEHKIVQNLSDEGKTSIVVSFGKGVAGVFGLEDEIKPESKATIQQIKNLGVSPIMLSGDSQIAASFVGQQVGIENVNGNLLPENKAEKIQQLQADGKKVAMVGDGINDAPSMALSTVGIAMGAAGSDVAIETASIALMNDKLELIPFLIRLSRATVNQIKFNTIGSIVVKVLFVLLAFLGYSNLVLAIFADVGVLMIVILLSLRLRSFK</sequence>
<feature type="transmembrane region" description="Helical" evidence="8">
    <location>
        <begin position="449"/>
        <end position="468"/>
    </location>
</feature>
<keyword evidence="8" id="KW-0479">Metal-binding</keyword>
<dbReference type="Gene3D" id="2.70.150.10">
    <property type="entry name" value="Calcium-transporting ATPase, cytoplasmic transduction domain A"/>
    <property type="match status" value="1"/>
</dbReference>
<evidence type="ECO:0000313" key="11">
    <source>
        <dbReference type="Proteomes" id="UP000249645"/>
    </source>
</evidence>
<evidence type="ECO:0000313" key="10">
    <source>
        <dbReference type="EMBL" id="PZP42926.1"/>
    </source>
</evidence>
<feature type="transmembrane region" description="Helical" evidence="8">
    <location>
        <begin position="424"/>
        <end position="443"/>
    </location>
</feature>
<protein>
    <recommendedName>
        <fullName evidence="6">P-type Zn(2+) transporter</fullName>
        <ecNumber evidence="6">7.2.2.12</ecNumber>
    </recommendedName>
</protein>
<evidence type="ECO:0000259" key="9">
    <source>
        <dbReference type="Pfam" id="PF00122"/>
    </source>
</evidence>
<dbReference type="InterPro" id="IPR023214">
    <property type="entry name" value="HAD_sf"/>
</dbReference>
<dbReference type="InterPro" id="IPR059000">
    <property type="entry name" value="ATPase_P-type_domA"/>
</dbReference>
<comment type="similarity">
    <text evidence="2 8">Belongs to the cation transport ATPase (P-type) (TC 3.A.3) family. Type IB subfamily.</text>
</comment>
<keyword evidence="8" id="KW-0547">Nucleotide-binding</keyword>
<accession>A0A2W5GBK2</accession>
<dbReference type="PANTHER" id="PTHR48085">
    <property type="entry name" value="CADMIUM/ZINC-TRANSPORTING ATPASE HMA2-RELATED"/>
    <property type="match status" value="1"/>
</dbReference>
<dbReference type="PRINTS" id="PR00941">
    <property type="entry name" value="CDATPASE"/>
</dbReference>
<gene>
    <name evidence="10" type="ORF">DI598_16355</name>
</gene>
<dbReference type="PRINTS" id="PR00119">
    <property type="entry name" value="CATATPASE"/>
</dbReference>
<dbReference type="Pfam" id="PF00702">
    <property type="entry name" value="Hydrolase"/>
    <property type="match status" value="1"/>
</dbReference>